<comment type="caution">
    <text evidence="2">The sequence shown here is derived from an EMBL/GenBank/DDBJ whole genome shotgun (WGS) entry which is preliminary data.</text>
</comment>
<reference evidence="2" key="2">
    <citation type="submission" date="2020-11" db="EMBL/GenBank/DDBJ databases">
        <authorList>
            <person name="McCartney M.A."/>
            <person name="Auch B."/>
            <person name="Kono T."/>
            <person name="Mallez S."/>
            <person name="Becker A."/>
            <person name="Gohl D.M."/>
            <person name="Silverstein K.A.T."/>
            <person name="Koren S."/>
            <person name="Bechman K.B."/>
            <person name="Herman A."/>
            <person name="Abrahante J.E."/>
            <person name="Garbe J."/>
        </authorList>
    </citation>
    <scope>NUCLEOTIDE SEQUENCE</scope>
    <source>
        <strain evidence="2">Duluth1</strain>
        <tissue evidence="2">Whole animal</tissue>
    </source>
</reference>
<gene>
    <name evidence="2" type="ORF">DPMN_062710</name>
</gene>
<keyword evidence="3" id="KW-1185">Reference proteome</keyword>
<evidence type="ECO:0000256" key="1">
    <source>
        <dbReference type="SAM" id="Phobius"/>
    </source>
</evidence>
<feature type="transmembrane region" description="Helical" evidence="1">
    <location>
        <begin position="67"/>
        <end position="90"/>
    </location>
</feature>
<dbReference type="EMBL" id="JAIWYP010000013">
    <property type="protein sequence ID" value="KAH3719826.1"/>
    <property type="molecule type" value="Genomic_DNA"/>
</dbReference>
<proteinExistence type="predicted"/>
<dbReference type="AlphaFoldDB" id="A0A9D4HKE6"/>
<keyword evidence="1" id="KW-0812">Transmembrane</keyword>
<protein>
    <submittedName>
        <fullName evidence="2">Uncharacterized protein</fullName>
    </submittedName>
</protein>
<sequence length="104" mass="11623">MLQDGDYEVKVEPVLSTEADGAACPQPDQFCQRSGCYGNSNRDLSGTSAMGRVTPKLLKLLPSYCFLPIRVISTLMLFVLFTMIIDIYVLTSIRMILLSQGLRW</sequence>
<keyword evidence="1" id="KW-0472">Membrane</keyword>
<dbReference type="Proteomes" id="UP000828390">
    <property type="component" value="Unassembled WGS sequence"/>
</dbReference>
<accession>A0A9D4HKE6</accession>
<name>A0A9D4HKE6_DREPO</name>
<organism evidence="2 3">
    <name type="scientific">Dreissena polymorpha</name>
    <name type="common">Zebra mussel</name>
    <name type="synonym">Mytilus polymorpha</name>
    <dbReference type="NCBI Taxonomy" id="45954"/>
    <lineage>
        <taxon>Eukaryota</taxon>
        <taxon>Metazoa</taxon>
        <taxon>Spiralia</taxon>
        <taxon>Lophotrochozoa</taxon>
        <taxon>Mollusca</taxon>
        <taxon>Bivalvia</taxon>
        <taxon>Autobranchia</taxon>
        <taxon>Heteroconchia</taxon>
        <taxon>Euheterodonta</taxon>
        <taxon>Imparidentia</taxon>
        <taxon>Neoheterodontei</taxon>
        <taxon>Myida</taxon>
        <taxon>Dreissenoidea</taxon>
        <taxon>Dreissenidae</taxon>
        <taxon>Dreissena</taxon>
    </lineage>
</organism>
<evidence type="ECO:0000313" key="2">
    <source>
        <dbReference type="EMBL" id="KAH3719826.1"/>
    </source>
</evidence>
<keyword evidence="1" id="KW-1133">Transmembrane helix</keyword>
<evidence type="ECO:0000313" key="3">
    <source>
        <dbReference type="Proteomes" id="UP000828390"/>
    </source>
</evidence>
<reference evidence="2" key="1">
    <citation type="journal article" date="2019" name="bioRxiv">
        <title>The Genome of the Zebra Mussel, Dreissena polymorpha: A Resource for Invasive Species Research.</title>
        <authorList>
            <person name="McCartney M.A."/>
            <person name="Auch B."/>
            <person name="Kono T."/>
            <person name="Mallez S."/>
            <person name="Zhang Y."/>
            <person name="Obille A."/>
            <person name="Becker A."/>
            <person name="Abrahante J.E."/>
            <person name="Garbe J."/>
            <person name="Badalamenti J.P."/>
            <person name="Herman A."/>
            <person name="Mangelson H."/>
            <person name="Liachko I."/>
            <person name="Sullivan S."/>
            <person name="Sone E.D."/>
            <person name="Koren S."/>
            <person name="Silverstein K.A.T."/>
            <person name="Beckman K.B."/>
            <person name="Gohl D.M."/>
        </authorList>
    </citation>
    <scope>NUCLEOTIDE SEQUENCE</scope>
    <source>
        <strain evidence="2">Duluth1</strain>
        <tissue evidence="2">Whole animal</tissue>
    </source>
</reference>